<evidence type="ECO:0000256" key="3">
    <source>
        <dbReference type="ARBA" id="ARBA00022559"/>
    </source>
</evidence>
<dbReference type="InterPro" id="IPR024708">
    <property type="entry name" value="Catalase_AS"/>
</dbReference>
<evidence type="ECO:0000256" key="12">
    <source>
        <dbReference type="RuleBase" id="RU000498"/>
    </source>
</evidence>
<evidence type="ECO:0000256" key="2">
    <source>
        <dbReference type="ARBA" id="ARBA00005329"/>
    </source>
</evidence>
<feature type="binding site" description="axial binding residue" evidence="11">
    <location>
        <position position="337"/>
    </location>
    <ligand>
        <name>heme</name>
        <dbReference type="ChEBI" id="CHEBI:30413"/>
    </ligand>
    <ligandPart>
        <name>Fe</name>
        <dbReference type="ChEBI" id="CHEBI:18248"/>
    </ligandPart>
</feature>
<evidence type="ECO:0000256" key="5">
    <source>
        <dbReference type="ARBA" id="ARBA00022723"/>
    </source>
</evidence>
<dbReference type="GO" id="GO:0042542">
    <property type="term" value="P:response to hydrogen peroxide"/>
    <property type="evidence" value="ECO:0007669"/>
    <property type="project" value="TreeGrafter"/>
</dbReference>
<evidence type="ECO:0000313" key="16">
    <source>
        <dbReference type="Proteomes" id="UP000036608"/>
    </source>
</evidence>
<reference evidence="15 16" key="1">
    <citation type="journal article" date="2015" name="Genome Announc.">
        <title>Complete Genome Sequence of the Rhizobacterium Pseudomonas trivialis Strain IHBB745 with Multiple Plant Growth-Promoting Activities and Tolerance to Desiccation and Alkalinity.</title>
        <authorList>
            <person name="Gulati A."/>
            <person name="Swarnkar M.K."/>
            <person name="Vyas P."/>
            <person name="Rahi P."/>
            <person name="Thakur R."/>
            <person name="Thakur N."/>
            <person name="Singh A.K."/>
        </authorList>
    </citation>
    <scope>NUCLEOTIDE SEQUENCE [LARGE SCALE GENOMIC DNA]</scope>
    <source>
        <strain evidence="16">745</strain>
    </source>
</reference>
<dbReference type="InterPro" id="IPR010582">
    <property type="entry name" value="Catalase_immune_responsive"/>
</dbReference>
<dbReference type="PIRSF" id="PIRSF038928">
    <property type="entry name" value="Catalase_clade1-3"/>
    <property type="match status" value="1"/>
</dbReference>
<evidence type="ECO:0000256" key="6">
    <source>
        <dbReference type="ARBA" id="ARBA00023002"/>
    </source>
</evidence>
<keyword evidence="4 11" id="KW-0349">Heme</keyword>
<dbReference type="SUPFAM" id="SSF56634">
    <property type="entry name" value="Heme-dependent catalase-like"/>
    <property type="match status" value="1"/>
</dbReference>
<keyword evidence="7 11" id="KW-0408">Iron</keyword>
<evidence type="ECO:0000256" key="10">
    <source>
        <dbReference type="PIRSR" id="PIRSR038928-1"/>
    </source>
</evidence>
<dbReference type="KEGG" id="ptv:AA957_25295"/>
<dbReference type="SMART" id="SM01060">
    <property type="entry name" value="Catalase"/>
    <property type="match status" value="1"/>
</dbReference>
<dbReference type="InterPro" id="IPR002226">
    <property type="entry name" value="Catalase_haem_BS"/>
</dbReference>
<organism evidence="15 16">
    <name type="scientific">Pseudomonas trivialis</name>
    <dbReference type="NCBI Taxonomy" id="200450"/>
    <lineage>
        <taxon>Bacteria</taxon>
        <taxon>Pseudomonadati</taxon>
        <taxon>Pseudomonadota</taxon>
        <taxon>Gammaproteobacteria</taxon>
        <taxon>Pseudomonadales</taxon>
        <taxon>Pseudomonadaceae</taxon>
        <taxon>Pseudomonas</taxon>
    </lineage>
</organism>
<dbReference type="InterPro" id="IPR020835">
    <property type="entry name" value="Catalase_sf"/>
</dbReference>
<dbReference type="AlphaFoldDB" id="A0A0H5AGL7"/>
<keyword evidence="6 12" id="KW-0560">Oxidoreductase</keyword>
<sequence length="481" mass="53681">MCPTTLTTDGGAPVADNQNSRTSGRYGPIAIDDVTLIEKLAHFNRENIPERRVHANGAGAYGTFTVTHDITNLSRADLFSTIGQQTPIFTRFSTVIGRSGSPDTVINPRGFSIKFYTKEGNWDIVGNNTPVFFIRDPIKFPDFIHSEKPDPQTNRPNPENMWDFLSLSPESLHQVTILFSDRAIPDGYRHMHGFGSHTFSLVNKANTRTWVKWHFLTKQGIKNLTTMEGMRLAGTDPDYAKRDLFDAIENGDFPQWTVCVQTMTEAQADASPVNPFDVTKIWPHAQFPLRQVGEIELNRNLQNHHAELEQSAFCPANVVPGIGLSPDRMLQGRVFAYPDAQRYRIGTNYQQLPINAPLSPVQNYQRDGAMALGKNGGASLNYEPNSDINAPKEDSSYREPLLRQGGATARYDHRVDTEYYSHARDLFNLMTPAERTVLFENMGGSMVGVSNQVVQRQLKNLAAVSPDYARGVAAVLGLPWP</sequence>
<dbReference type="PANTHER" id="PTHR11465:SF9">
    <property type="entry name" value="CATALASE"/>
    <property type="match status" value="1"/>
</dbReference>
<accession>A0A0H5AGL7</accession>
<evidence type="ECO:0000259" key="14">
    <source>
        <dbReference type="SMART" id="SM01060"/>
    </source>
</evidence>
<evidence type="ECO:0000256" key="4">
    <source>
        <dbReference type="ARBA" id="ARBA00022617"/>
    </source>
</evidence>
<dbReference type="InterPro" id="IPR024711">
    <property type="entry name" value="Catalase_clade1/3"/>
</dbReference>
<keyword evidence="5 11" id="KW-0479">Metal-binding</keyword>
<dbReference type="InterPro" id="IPR011614">
    <property type="entry name" value="Catalase_core"/>
</dbReference>
<dbReference type="Proteomes" id="UP000036608">
    <property type="component" value="Chromosome"/>
</dbReference>
<comment type="cofactor">
    <cofactor evidence="1 11">
        <name>heme</name>
        <dbReference type="ChEBI" id="CHEBI:30413"/>
    </cofactor>
</comment>
<feature type="region of interest" description="Disordered" evidence="13">
    <location>
        <begin position="1"/>
        <end position="24"/>
    </location>
</feature>
<feature type="domain" description="Catalase core" evidence="14">
    <location>
        <begin position="7"/>
        <end position="391"/>
    </location>
</feature>
<dbReference type="EC" id="1.11.1.6" evidence="12"/>
<evidence type="ECO:0000256" key="1">
    <source>
        <dbReference type="ARBA" id="ARBA00001971"/>
    </source>
</evidence>
<dbReference type="PATRIC" id="fig|200450.3.peg.5193"/>
<evidence type="ECO:0000256" key="9">
    <source>
        <dbReference type="ARBA" id="ARBA00049254"/>
    </source>
</evidence>
<dbReference type="GO" id="GO:0004096">
    <property type="term" value="F:catalase activity"/>
    <property type="evidence" value="ECO:0007669"/>
    <property type="project" value="UniProtKB-EC"/>
</dbReference>
<dbReference type="Pfam" id="PF06628">
    <property type="entry name" value="Catalase-rel"/>
    <property type="match status" value="1"/>
</dbReference>
<evidence type="ECO:0000256" key="8">
    <source>
        <dbReference type="ARBA" id="ARBA00023324"/>
    </source>
</evidence>
<dbReference type="RefSeq" id="WP_049712597.1">
    <property type="nucleotide sequence ID" value="NZ_CP011507.1"/>
</dbReference>
<dbReference type="InterPro" id="IPR018028">
    <property type="entry name" value="Catalase"/>
</dbReference>
<dbReference type="GO" id="GO:0005737">
    <property type="term" value="C:cytoplasm"/>
    <property type="evidence" value="ECO:0007669"/>
    <property type="project" value="TreeGrafter"/>
</dbReference>
<evidence type="ECO:0000256" key="13">
    <source>
        <dbReference type="SAM" id="MobiDB-lite"/>
    </source>
</evidence>
<comment type="catalytic activity">
    <reaction evidence="9 12">
        <text>2 H2O2 = O2 + 2 H2O</text>
        <dbReference type="Rhea" id="RHEA:20309"/>
        <dbReference type="ChEBI" id="CHEBI:15377"/>
        <dbReference type="ChEBI" id="CHEBI:15379"/>
        <dbReference type="ChEBI" id="CHEBI:16240"/>
        <dbReference type="EC" id="1.11.1.6"/>
    </reaction>
</comment>
<dbReference type="PROSITE" id="PS00438">
    <property type="entry name" value="CATALASE_2"/>
    <property type="match status" value="1"/>
</dbReference>
<dbReference type="Pfam" id="PF00199">
    <property type="entry name" value="Catalase"/>
    <property type="match status" value="1"/>
</dbReference>
<dbReference type="Gene3D" id="2.40.180.10">
    <property type="entry name" value="Catalase core domain"/>
    <property type="match status" value="1"/>
</dbReference>
<reference evidence="16" key="2">
    <citation type="submission" date="2015-05" db="EMBL/GenBank/DDBJ databases">
        <authorList>
            <person name="Swarnkar M.K."/>
            <person name="Vyas P."/>
            <person name="Rahi P."/>
            <person name="Thakur R."/>
            <person name="Thakur N."/>
            <person name="Singh A.K."/>
            <person name="Gulati A."/>
        </authorList>
    </citation>
    <scope>NUCLEOTIDE SEQUENCE [LARGE SCALE GENOMIC DNA]</scope>
    <source>
        <strain evidence="16">745</strain>
    </source>
</reference>
<evidence type="ECO:0000256" key="11">
    <source>
        <dbReference type="PIRSR" id="PIRSR038928-2"/>
    </source>
</evidence>
<name>A0A0H5AGL7_9PSED</name>
<dbReference type="CDD" id="cd08156">
    <property type="entry name" value="catalase_clade_3"/>
    <property type="match status" value="1"/>
</dbReference>
<gene>
    <name evidence="15" type="ORF">AA957_25295</name>
</gene>
<dbReference type="PRINTS" id="PR00067">
    <property type="entry name" value="CATALASE"/>
</dbReference>
<dbReference type="InterPro" id="IPR040333">
    <property type="entry name" value="Catalase_3"/>
</dbReference>
<feature type="active site" evidence="10">
    <location>
        <position position="54"/>
    </location>
</feature>
<dbReference type="FunFam" id="2.40.180.10:FF:000001">
    <property type="entry name" value="Catalase"/>
    <property type="match status" value="1"/>
</dbReference>
<evidence type="ECO:0000313" key="15">
    <source>
        <dbReference type="EMBL" id="AKS09288.1"/>
    </source>
</evidence>
<dbReference type="OrthoDB" id="9761719at2"/>
<dbReference type="PROSITE" id="PS00437">
    <property type="entry name" value="CATALASE_1"/>
    <property type="match status" value="1"/>
</dbReference>
<keyword evidence="3 12" id="KW-0575">Peroxidase</keyword>
<dbReference type="GO" id="GO:0020037">
    <property type="term" value="F:heme binding"/>
    <property type="evidence" value="ECO:0007669"/>
    <property type="project" value="InterPro"/>
</dbReference>
<dbReference type="GO" id="GO:0046872">
    <property type="term" value="F:metal ion binding"/>
    <property type="evidence" value="ECO:0007669"/>
    <property type="project" value="UniProtKB-KW"/>
</dbReference>
<proteinExistence type="inferred from homology"/>
<evidence type="ECO:0000256" key="7">
    <source>
        <dbReference type="ARBA" id="ARBA00023004"/>
    </source>
</evidence>
<keyword evidence="8 12" id="KW-0376">Hydrogen peroxide</keyword>
<dbReference type="PROSITE" id="PS51402">
    <property type="entry name" value="CATALASE_3"/>
    <property type="match status" value="1"/>
</dbReference>
<feature type="active site" evidence="10">
    <location>
        <position position="127"/>
    </location>
</feature>
<dbReference type="GO" id="GO:0042744">
    <property type="term" value="P:hydrogen peroxide catabolic process"/>
    <property type="evidence" value="ECO:0007669"/>
    <property type="project" value="UniProtKB-KW"/>
</dbReference>
<dbReference type="PANTHER" id="PTHR11465">
    <property type="entry name" value="CATALASE"/>
    <property type="match status" value="1"/>
</dbReference>
<comment type="similarity">
    <text evidence="2 12">Belongs to the catalase family.</text>
</comment>
<dbReference type="EMBL" id="CP011507">
    <property type="protein sequence ID" value="AKS09288.1"/>
    <property type="molecule type" value="Genomic_DNA"/>
</dbReference>
<protein>
    <recommendedName>
        <fullName evidence="12">Catalase</fullName>
        <ecNumber evidence="12">1.11.1.6</ecNumber>
    </recommendedName>
</protein>